<keyword evidence="3" id="KW-1185">Reference proteome</keyword>
<reference evidence="2 3" key="1">
    <citation type="submission" date="2016-03" db="EMBL/GenBank/DDBJ databases">
        <title>Acetic acid bacteria sequencing.</title>
        <authorList>
            <person name="Brandt J."/>
            <person name="Jakob F."/>
            <person name="Vogel R.F."/>
        </authorList>
    </citation>
    <scope>NUCLEOTIDE SEQUENCE [LARGE SCALE GENOMIC DNA]</scope>
    <source>
        <strain evidence="2 3">TMW2.1153</strain>
    </source>
</reference>
<dbReference type="OrthoDB" id="9787902at2"/>
<evidence type="ECO:0000259" key="1">
    <source>
        <dbReference type="Pfam" id="PF04069"/>
    </source>
</evidence>
<gene>
    <name evidence="2" type="ORF">A0U92_06250</name>
</gene>
<dbReference type="Proteomes" id="UP000188937">
    <property type="component" value="Chromosome"/>
</dbReference>
<dbReference type="EMBL" id="CP014692">
    <property type="protein sequence ID" value="AQS84442.1"/>
    <property type="molecule type" value="Genomic_DNA"/>
</dbReference>
<dbReference type="InterPro" id="IPR007210">
    <property type="entry name" value="ABC_Gly_betaine_transp_sub-bd"/>
</dbReference>
<dbReference type="Pfam" id="PF04069">
    <property type="entry name" value="OpuAC"/>
    <property type="match status" value="1"/>
</dbReference>
<sequence>MTAFTLAYRNTPLHAVVAAAVARVLEAYEIEPDYITGDEASLAKMMADGEIDLFATAWLPSMDEGLLSPTVETLGNLYRPGFGFFVPEGADSPVSDVSSIEELAASSVARNLITPESLVTRVRQVVAGYRLTEAGFTIESQPDEQAYEAAAAAVQAGEPVVMPLFTPCYLIHSLPLRQLADPKGTAGAELEARLLINKATRAKADSDLIDELDELTLGNKVVSALDNALRNLGMSADQAAEEWQRGKLLPR</sequence>
<evidence type="ECO:0000313" key="2">
    <source>
        <dbReference type="EMBL" id="AQS84442.1"/>
    </source>
</evidence>
<dbReference type="Gene3D" id="3.40.190.10">
    <property type="entry name" value="Periplasmic binding protein-like II"/>
    <property type="match status" value="1"/>
</dbReference>
<accession>A0A1U9KF85</accession>
<proteinExistence type="predicted"/>
<organism evidence="2 3">
    <name type="scientific">Acetobacter aceti</name>
    <dbReference type="NCBI Taxonomy" id="435"/>
    <lineage>
        <taxon>Bacteria</taxon>
        <taxon>Pseudomonadati</taxon>
        <taxon>Pseudomonadota</taxon>
        <taxon>Alphaproteobacteria</taxon>
        <taxon>Acetobacterales</taxon>
        <taxon>Acetobacteraceae</taxon>
        <taxon>Acetobacter</taxon>
        <taxon>Acetobacter subgen. Acetobacter</taxon>
    </lineage>
</organism>
<evidence type="ECO:0000313" key="3">
    <source>
        <dbReference type="Proteomes" id="UP000188937"/>
    </source>
</evidence>
<name>A0A1U9KF85_ACEAC</name>
<feature type="domain" description="ABC-type glycine betaine transport system substrate-binding" evidence="1">
    <location>
        <begin position="5"/>
        <end position="243"/>
    </location>
</feature>
<dbReference type="GO" id="GO:0043190">
    <property type="term" value="C:ATP-binding cassette (ABC) transporter complex"/>
    <property type="evidence" value="ECO:0007669"/>
    <property type="project" value="InterPro"/>
</dbReference>
<dbReference type="GO" id="GO:0022857">
    <property type="term" value="F:transmembrane transporter activity"/>
    <property type="evidence" value="ECO:0007669"/>
    <property type="project" value="InterPro"/>
</dbReference>
<dbReference type="Gene3D" id="3.40.190.100">
    <property type="entry name" value="Glycine betaine-binding periplasmic protein, domain 2"/>
    <property type="match status" value="1"/>
</dbReference>
<dbReference type="AlphaFoldDB" id="A0A1U9KF85"/>
<dbReference type="STRING" id="435.A0U92_06250"/>
<dbReference type="KEGG" id="aace:A0U92_06250"/>
<dbReference type="SUPFAM" id="SSF53850">
    <property type="entry name" value="Periplasmic binding protein-like II"/>
    <property type="match status" value="1"/>
</dbReference>
<dbReference type="RefSeq" id="WP_077812487.1">
    <property type="nucleotide sequence ID" value="NZ_CP014692.1"/>
</dbReference>
<protein>
    <submittedName>
        <fullName evidence="2">Glycine/betaine ABC transporter</fullName>
    </submittedName>
</protein>